<dbReference type="EMBL" id="JAHHIF010000091">
    <property type="protein sequence ID" value="MBW4549309.1"/>
    <property type="molecule type" value="Genomic_DNA"/>
</dbReference>
<proteinExistence type="predicted"/>
<name>A0A951PUT5_9CYAN</name>
<reference evidence="1" key="1">
    <citation type="submission" date="2021-05" db="EMBL/GenBank/DDBJ databases">
        <authorList>
            <person name="Pietrasiak N."/>
            <person name="Ward R."/>
            <person name="Stajich J.E."/>
            <person name="Kurbessoian T."/>
        </authorList>
    </citation>
    <scope>NUCLEOTIDE SEQUENCE</scope>
    <source>
        <strain evidence="1">CPER-KK1</strain>
    </source>
</reference>
<reference evidence="1" key="2">
    <citation type="journal article" date="2022" name="Microbiol. Resour. Announc.">
        <title>Metagenome Sequencing to Explore Phylogenomics of Terrestrial Cyanobacteria.</title>
        <authorList>
            <person name="Ward R.D."/>
            <person name="Stajich J.E."/>
            <person name="Johansen J.R."/>
            <person name="Huntemann M."/>
            <person name="Clum A."/>
            <person name="Foster B."/>
            <person name="Foster B."/>
            <person name="Roux S."/>
            <person name="Palaniappan K."/>
            <person name="Varghese N."/>
            <person name="Mukherjee S."/>
            <person name="Reddy T.B.K."/>
            <person name="Daum C."/>
            <person name="Copeland A."/>
            <person name="Chen I.A."/>
            <person name="Ivanova N.N."/>
            <person name="Kyrpides N.C."/>
            <person name="Shapiro N."/>
            <person name="Eloe-Fadrosh E.A."/>
            <person name="Pietrasiak N."/>
        </authorList>
    </citation>
    <scope>NUCLEOTIDE SEQUENCE</scope>
    <source>
        <strain evidence="1">CPER-KK1</strain>
    </source>
</reference>
<protein>
    <submittedName>
        <fullName evidence="1">Uncharacterized protein</fullName>
    </submittedName>
</protein>
<accession>A0A951PUT5</accession>
<evidence type="ECO:0000313" key="2">
    <source>
        <dbReference type="Proteomes" id="UP000753908"/>
    </source>
</evidence>
<comment type="caution">
    <text evidence="1">The sequence shown here is derived from an EMBL/GenBank/DDBJ whole genome shotgun (WGS) entry which is preliminary data.</text>
</comment>
<dbReference type="Proteomes" id="UP000753908">
    <property type="component" value="Unassembled WGS sequence"/>
</dbReference>
<dbReference type="AlphaFoldDB" id="A0A951PUT5"/>
<evidence type="ECO:0000313" key="1">
    <source>
        <dbReference type="EMBL" id="MBW4549309.1"/>
    </source>
</evidence>
<gene>
    <name evidence="1" type="ORF">KME25_33610</name>
</gene>
<sequence>MTSEILFQGQHLFHILTTTIAPPAQDSAMAAALIVEVQGWLVSEDGWHCATNCAAPVGVQAAECNSIENE</sequence>
<organism evidence="1 2">
    <name type="scientific">Symplocastrum torsivum CPER-KK1</name>
    <dbReference type="NCBI Taxonomy" id="450513"/>
    <lineage>
        <taxon>Bacteria</taxon>
        <taxon>Bacillati</taxon>
        <taxon>Cyanobacteriota</taxon>
        <taxon>Cyanophyceae</taxon>
        <taxon>Oscillatoriophycideae</taxon>
        <taxon>Oscillatoriales</taxon>
        <taxon>Microcoleaceae</taxon>
        <taxon>Symplocastrum</taxon>
    </lineage>
</organism>